<feature type="transmembrane region" description="Helical" evidence="7">
    <location>
        <begin position="417"/>
        <end position="436"/>
    </location>
</feature>
<feature type="transmembrane region" description="Helical" evidence="7">
    <location>
        <begin position="100"/>
        <end position="123"/>
    </location>
</feature>
<keyword evidence="5 7" id="KW-0472">Membrane</keyword>
<keyword evidence="4 7" id="KW-1133">Transmembrane helix</keyword>
<evidence type="ECO:0000313" key="9">
    <source>
        <dbReference type="Proteomes" id="UP000664859"/>
    </source>
</evidence>
<evidence type="ECO:0000256" key="5">
    <source>
        <dbReference type="ARBA" id="ARBA00023136"/>
    </source>
</evidence>
<evidence type="ECO:0000256" key="6">
    <source>
        <dbReference type="SAM" id="MobiDB-lite"/>
    </source>
</evidence>
<protein>
    <submittedName>
        <fullName evidence="8">Amino acid permease-domain-containing protein</fullName>
    </submittedName>
</protein>
<reference evidence="8" key="1">
    <citation type="submission" date="2021-02" db="EMBL/GenBank/DDBJ databases">
        <title>First Annotated Genome of the Yellow-green Alga Tribonema minus.</title>
        <authorList>
            <person name="Mahan K.M."/>
        </authorList>
    </citation>
    <scope>NUCLEOTIDE SEQUENCE</scope>
    <source>
        <strain evidence="8">UTEX B ZZ1240</strain>
    </source>
</reference>
<dbReference type="GO" id="GO:0005886">
    <property type="term" value="C:plasma membrane"/>
    <property type="evidence" value="ECO:0007669"/>
    <property type="project" value="UniProtKB-SubCell"/>
</dbReference>
<dbReference type="Gene3D" id="1.20.1740.10">
    <property type="entry name" value="Amino acid/polyamine transporter I"/>
    <property type="match status" value="1"/>
</dbReference>
<dbReference type="EMBL" id="JAFCMP010000501">
    <property type="protein sequence ID" value="KAG5179120.1"/>
    <property type="molecule type" value="Genomic_DNA"/>
</dbReference>
<evidence type="ECO:0000256" key="4">
    <source>
        <dbReference type="ARBA" id="ARBA00022989"/>
    </source>
</evidence>
<feature type="region of interest" description="Disordered" evidence="6">
    <location>
        <begin position="1"/>
        <end position="24"/>
    </location>
</feature>
<feature type="transmembrane region" description="Helical" evidence="7">
    <location>
        <begin position="475"/>
        <end position="494"/>
    </location>
</feature>
<feature type="transmembrane region" description="Helical" evidence="7">
    <location>
        <begin position="187"/>
        <end position="207"/>
    </location>
</feature>
<keyword evidence="2" id="KW-1003">Cell membrane</keyword>
<name>A0A835YT58_9STRA</name>
<dbReference type="GO" id="GO:0022857">
    <property type="term" value="F:transmembrane transporter activity"/>
    <property type="evidence" value="ECO:0007669"/>
    <property type="project" value="InterPro"/>
</dbReference>
<dbReference type="Proteomes" id="UP000664859">
    <property type="component" value="Unassembled WGS sequence"/>
</dbReference>
<comment type="subcellular location">
    <subcellularLocation>
        <location evidence="1">Cell membrane</location>
        <topology evidence="1">Multi-pass membrane protein</topology>
    </subcellularLocation>
</comment>
<evidence type="ECO:0000256" key="7">
    <source>
        <dbReference type="SAM" id="Phobius"/>
    </source>
</evidence>
<feature type="transmembrane region" description="Helical" evidence="7">
    <location>
        <begin position="152"/>
        <end position="181"/>
    </location>
</feature>
<feature type="transmembrane region" description="Helical" evidence="7">
    <location>
        <begin position="442"/>
        <end position="463"/>
    </location>
</feature>
<keyword evidence="9" id="KW-1185">Reference proteome</keyword>
<proteinExistence type="predicted"/>
<dbReference type="PANTHER" id="PTHR42770">
    <property type="entry name" value="AMINO ACID TRANSPORTER-RELATED"/>
    <property type="match status" value="1"/>
</dbReference>
<feature type="transmembrane region" description="Helical" evidence="7">
    <location>
        <begin position="304"/>
        <end position="323"/>
    </location>
</feature>
<sequence length="674" mass="72651">MGPKGTGWKSTKLGGHDRSHSFSHATPDSAHYLIRQTLSKLSVESFQHPGFGRHYKVDVPAGPLELIEGQAKPKHLLGEWMSTAICANDILSSVIYTSGLVSATAGVLAPVCLFIVAGVLHLFKSIYCEAISALPSNGGSYNVLLNATSKSVAALAACVTVLSYVTTGVVSAASAIAYLHVVFPQVHLVYGTVLLLLFFACLTAFGVSESARVAVGIFALHVLTLTAVCLLSSVYVAFNSATLHANIEAGYPDVILAGGRVRGTFWTALFFGVSTAFLGVSGFETSAQFVEEQVAGVFPKTLSNMFGVTVFNPLLCVLSLGVLDIDEVVTFKDSVLAHVVRRVGNWLQIELLGVHGGGAHLGSLLMTWVSIDAFIVLSGAVLTAYVGITGLVRTMARDRCLPQFLLATNRNGSCHNIIFGYFLLGSSLVLLMGGDIEVLGNIYTMAFLCVMIAFAVGVVLLQAKRLKLPRDITTPPLTLALALLAVGTSLVVNVAFKPEILVYFLLYLGCVLALVGLMFERVRLLKLVAHVVDKWSPRSRLAAWVQLEVQRVLDVPCVFFCKRDDLYVLNKAALYVRNNEQTQRLLIVHATSNPFSDTITGLSEHATMLCAMYPKLSSSLVTLTFPPGHETFSGALIEWFCQEWDVPRNMCFVTCSNSVKVKISELGGVRVITH</sequence>
<gene>
    <name evidence="8" type="ORF">JKP88DRAFT_201317</name>
</gene>
<feature type="transmembrane region" description="Helical" evidence="7">
    <location>
        <begin position="373"/>
        <end position="396"/>
    </location>
</feature>
<dbReference type="Pfam" id="PF13520">
    <property type="entry name" value="AA_permease_2"/>
    <property type="match status" value="1"/>
</dbReference>
<feature type="transmembrane region" description="Helical" evidence="7">
    <location>
        <begin position="500"/>
        <end position="519"/>
    </location>
</feature>
<evidence type="ECO:0000256" key="2">
    <source>
        <dbReference type="ARBA" id="ARBA00022475"/>
    </source>
</evidence>
<dbReference type="OrthoDB" id="1718410at2759"/>
<comment type="caution">
    <text evidence="8">The sequence shown here is derived from an EMBL/GenBank/DDBJ whole genome shotgun (WGS) entry which is preliminary data.</text>
</comment>
<dbReference type="InterPro" id="IPR050367">
    <property type="entry name" value="APC_superfamily"/>
</dbReference>
<feature type="transmembrane region" description="Helical" evidence="7">
    <location>
        <begin position="214"/>
        <end position="238"/>
    </location>
</feature>
<accession>A0A835YT58</accession>
<evidence type="ECO:0000256" key="1">
    <source>
        <dbReference type="ARBA" id="ARBA00004651"/>
    </source>
</evidence>
<dbReference type="AlphaFoldDB" id="A0A835YT58"/>
<feature type="transmembrane region" description="Helical" evidence="7">
    <location>
        <begin position="265"/>
        <end position="283"/>
    </location>
</feature>
<dbReference type="InterPro" id="IPR002293">
    <property type="entry name" value="AA/rel_permease1"/>
</dbReference>
<evidence type="ECO:0000256" key="3">
    <source>
        <dbReference type="ARBA" id="ARBA00022692"/>
    </source>
</evidence>
<evidence type="ECO:0000313" key="8">
    <source>
        <dbReference type="EMBL" id="KAG5179120.1"/>
    </source>
</evidence>
<dbReference type="PANTHER" id="PTHR42770:SF7">
    <property type="entry name" value="MEMBRANE PROTEIN"/>
    <property type="match status" value="1"/>
</dbReference>
<keyword evidence="3 7" id="KW-0812">Transmembrane</keyword>
<organism evidence="8 9">
    <name type="scientific">Tribonema minus</name>
    <dbReference type="NCBI Taxonomy" id="303371"/>
    <lineage>
        <taxon>Eukaryota</taxon>
        <taxon>Sar</taxon>
        <taxon>Stramenopiles</taxon>
        <taxon>Ochrophyta</taxon>
        <taxon>PX clade</taxon>
        <taxon>Xanthophyceae</taxon>
        <taxon>Tribonematales</taxon>
        <taxon>Tribonemataceae</taxon>
        <taxon>Tribonema</taxon>
    </lineage>
</organism>